<name>A0ABT9IY27_9BACL</name>
<proteinExistence type="predicted"/>
<keyword evidence="1" id="KW-0472">Membrane</keyword>
<comment type="caution">
    <text evidence="2">The sequence shown here is derived from an EMBL/GenBank/DDBJ whole genome shotgun (WGS) entry which is preliminary data.</text>
</comment>
<organism evidence="2 3">
    <name type="scientific">Chengkuizengella axinellae</name>
    <dbReference type="NCBI Taxonomy" id="3064388"/>
    <lineage>
        <taxon>Bacteria</taxon>
        <taxon>Bacillati</taxon>
        <taxon>Bacillota</taxon>
        <taxon>Bacilli</taxon>
        <taxon>Bacillales</taxon>
        <taxon>Paenibacillaceae</taxon>
        <taxon>Chengkuizengella</taxon>
    </lineage>
</organism>
<feature type="transmembrane region" description="Helical" evidence="1">
    <location>
        <begin position="94"/>
        <end position="111"/>
    </location>
</feature>
<reference evidence="2 3" key="1">
    <citation type="submission" date="2023-08" db="EMBL/GenBank/DDBJ databases">
        <authorList>
            <person name="Park J.-S."/>
        </authorList>
    </citation>
    <scope>NUCLEOTIDE SEQUENCE [LARGE SCALE GENOMIC DNA]</scope>
    <source>
        <strain evidence="2 3">2205SS18-9</strain>
    </source>
</reference>
<keyword evidence="1" id="KW-0812">Transmembrane</keyword>
<sequence length="112" mass="13378">MEFLLLFYMLFYHLLKWLLFDTDREKLTEIPNVQDDYLLGRVVISFIVFVALIVLIMIPSHELVYKWSIFIMYGIVLGYQTFMEWKYLKNSKEYVCSLGFLLVGLGSLFAWI</sequence>
<gene>
    <name evidence="2" type="ORF">Q5Y73_09125</name>
</gene>
<accession>A0ABT9IY27</accession>
<dbReference type="Proteomes" id="UP001231941">
    <property type="component" value="Unassembled WGS sequence"/>
</dbReference>
<evidence type="ECO:0000256" key="1">
    <source>
        <dbReference type="SAM" id="Phobius"/>
    </source>
</evidence>
<evidence type="ECO:0000313" key="3">
    <source>
        <dbReference type="Proteomes" id="UP001231941"/>
    </source>
</evidence>
<feature type="transmembrane region" description="Helical" evidence="1">
    <location>
        <begin position="6"/>
        <end position="22"/>
    </location>
</feature>
<protein>
    <submittedName>
        <fullName evidence="2">DUF4181 domain-containing protein</fullName>
    </submittedName>
</protein>
<feature type="transmembrane region" description="Helical" evidence="1">
    <location>
        <begin position="38"/>
        <end position="58"/>
    </location>
</feature>
<evidence type="ECO:0000313" key="2">
    <source>
        <dbReference type="EMBL" id="MDP5274269.1"/>
    </source>
</evidence>
<keyword evidence="1" id="KW-1133">Transmembrane helix</keyword>
<dbReference type="InterPro" id="IPR025441">
    <property type="entry name" value="DUF4181"/>
</dbReference>
<dbReference type="EMBL" id="JAVAMP010000002">
    <property type="protein sequence ID" value="MDP5274269.1"/>
    <property type="molecule type" value="Genomic_DNA"/>
</dbReference>
<feature type="transmembrane region" description="Helical" evidence="1">
    <location>
        <begin position="64"/>
        <end position="82"/>
    </location>
</feature>
<keyword evidence="3" id="KW-1185">Reference proteome</keyword>
<dbReference type="RefSeq" id="WP_305991554.1">
    <property type="nucleotide sequence ID" value="NZ_JAVAMP010000002.1"/>
</dbReference>
<dbReference type="Pfam" id="PF13789">
    <property type="entry name" value="DUF4181"/>
    <property type="match status" value="1"/>
</dbReference>